<dbReference type="STRING" id="439228.SAMN06295920_10559"/>
<dbReference type="PANTHER" id="PTHR43214:SF44">
    <property type="entry name" value="TWO-COMPONENT RESPONSE REGULATOR"/>
    <property type="match status" value="1"/>
</dbReference>
<keyword evidence="2" id="KW-0597">Phosphoprotein</keyword>
<dbReference type="Gene3D" id="1.10.10.10">
    <property type="entry name" value="Winged helix-like DNA-binding domain superfamily/Winged helix DNA-binding domain"/>
    <property type="match status" value="1"/>
</dbReference>
<proteinExistence type="predicted"/>
<dbReference type="InterPro" id="IPR001789">
    <property type="entry name" value="Sig_transdc_resp-reg_receiver"/>
</dbReference>
<protein>
    <submittedName>
        <fullName evidence="5">Two-component system, LuxR family, response regulator FixJ</fullName>
    </submittedName>
</protein>
<dbReference type="InterPro" id="IPR036388">
    <property type="entry name" value="WH-like_DNA-bd_sf"/>
</dbReference>
<dbReference type="PROSITE" id="PS50110">
    <property type="entry name" value="RESPONSE_REGULATORY"/>
    <property type="match status" value="1"/>
</dbReference>
<dbReference type="GO" id="GO:0003677">
    <property type="term" value="F:DNA binding"/>
    <property type="evidence" value="ECO:0007669"/>
    <property type="project" value="UniProtKB-KW"/>
</dbReference>
<accession>A0A1T5DBE0</accession>
<organism evidence="5 6">
    <name type="scientific">Rhizorhabdus histidinilytica</name>
    <dbReference type="NCBI Taxonomy" id="439228"/>
    <lineage>
        <taxon>Bacteria</taxon>
        <taxon>Pseudomonadati</taxon>
        <taxon>Pseudomonadota</taxon>
        <taxon>Alphaproteobacteria</taxon>
        <taxon>Sphingomonadales</taxon>
        <taxon>Sphingomonadaceae</taxon>
        <taxon>Rhizorhabdus</taxon>
    </lineage>
</organism>
<dbReference type="SMART" id="SM00421">
    <property type="entry name" value="HTH_LUXR"/>
    <property type="match status" value="1"/>
</dbReference>
<dbReference type="EMBL" id="FUYM01000005">
    <property type="protein sequence ID" value="SKB68843.1"/>
    <property type="molecule type" value="Genomic_DNA"/>
</dbReference>
<sequence length="208" mass="22732">MTARRIIHIVDDEAIVRASIVSLVQAHGPFECREYADGETCLAAIDRIEPGCVVLDLQLDEVGGSKLIRALAERKDRFRMIVVTGFSDLAAAIEAFRWGAVDFLHKPYEMRALLDAIDRAFHLLEQGSEPPALVAEAKARLARLTRNEAQVLARLVRGETNQDIARMLDLDPRAVQIHRARALAAIDAPSILAAIRTAAIAGWPPAAG</sequence>
<keyword evidence="1" id="KW-0238">DNA-binding</keyword>
<evidence type="ECO:0000259" key="3">
    <source>
        <dbReference type="PROSITE" id="PS50043"/>
    </source>
</evidence>
<dbReference type="SMART" id="SM00448">
    <property type="entry name" value="REC"/>
    <property type="match status" value="1"/>
</dbReference>
<dbReference type="PRINTS" id="PR00038">
    <property type="entry name" value="HTHLUXR"/>
</dbReference>
<dbReference type="PROSITE" id="PS50043">
    <property type="entry name" value="HTH_LUXR_2"/>
    <property type="match status" value="1"/>
</dbReference>
<keyword evidence="6" id="KW-1185">Reference proteome</keyword>
<dbReference type="GO" id="GO:0006355">
    <property type="term" value="P:regulation of DNA-templated transcription"/>
    <property type="evidence" value="ECO:0007669"/>
    <property type="project" value="InterPro"/>
</dbReference>
<dbReference type="PANTHER" id="PTHR43214">
    <property type="entry name" value="TWO-COMPONENT RESPONSE REGULATOR"/>
    <property type="match status" value="1"/>
</dbReference>
<name>A0A1T5DBE0_9SPHN</name>
<gene>
    <name evidence="5" type="ORF">SAMN06295920_10559</name>
</gene>
<dbReference type="Pfam" id="PF00196">
    <property type="entry name" value="GerE"/>
    <property type="match status" value="1"/>
</dbReference>
<reference evidence="6" key="1">
    <citation type="submission" date="2017-02" db="EMBL/GenBank/DDBJ databases">
        <authorList>
            <person name="Varghese N."/>
            <person name="Submissions S."/>
        </authorList>
    </citation>
    <scope>NUCLEOTIDE SEQUENCE [LARGE SCALE GENOMIC DNA]</scope>
    <source>
        <strain evidence="6">UM2</strain>
    </source>
</reference>
<dbReference type="SUPFAM" id="SSF52172">
    <property type="entry name" value="CheY-like"/>
    <property type="match status" value="1"/>
</dbReference>
<evidence type="ECO:0000256" key="2">
    <source>
        <dbReference type="PROSITE-ProRule" id="PRU00169"/>
    </source>
</evidence>
<evidence type="ECO:0000313" key="6">
    <source>
        <dbReference type="Proteomes" id="UP000189818"/>
    </source>
</evidence>
<evidence type="ECO:0000256" key="1">
    <source>
        <dbReference type="ARBA" id="ARBA00023125"/>
    </source>
</evidence>
<dbReference type="OrthoDB" id="9802426at2"/>
<dbReference type="InterPro" id="IPR016032">
    <property type="entry name" value="Sig_transdc_resp-reg_C-effctor"/>
</dbReference>
<dbReference type="InterPro" id="IPR011006">
    <property type="entry name" value="CheY-like_superfamily"/>
</dbReference>
<feature type="modified residue" description="4-aspartylphosphate" evidence="2">
    <location>
        <position position="56"/>
    </location>
</feature>
<dbReference type="AlphaFoldDB" id="A0A1T5DBE0"/>
<dbReference type="RefSeq" id="WP_079648449.1">
    <property type="nucleotide sequence ID" value="NZ_FUYM01000005.1"/>
</dbReference>
<dbReference type="Pfam" id="PF00072">
    <property type="entry name" value="Response_reg"/>
    <property type="match status" value="1"/>
</dbReference>
<dbReference type="Proteomes" id="UP000189818">
    <property type="component" value="Unassembled WGS sequence"/>
</dbReference>
<dbReference type="Gene3D" id="3.40.50.2300">
    <property type="match status" value="1"/>
</dbReference>
<dbReference type="GO" id="GO:0000160">
    <property type="term" value="P:phosphorelay signal transduction system"/>
    <property type="evidence" value="ECO:0007669"/>
    <property type="project" value="InterPro"/>
</dbReference>
<dbReference type="InterPro" id="IPR039420">
    <property type="entry name" value="WalR-like"/>
</dbReference>
<evidence type="ECO:0000313" key="5">
    <source>
        <dbReference type="EMBL" id="SKB68843.1"/>
    </source>
</evidence>
<feature type="domain" description="HTH luxR-type" evidence="3">
    <location>
        <begin position="137"/>
        <end position="202"/>
    </location>
</feature>
<dbReference type="SUPFAM" id="SSF46894">
    <property type="entry name" value="C-terminal effector domain of the bipartite response regulators"/>
    <property type="match status" value="1"/>
</dbReference>
<evidence type="ECO:0000259" key="4">
    <source>
        <dbReference type="PROSITE" id="PS50110"/>
    </source>
</evidence>
<dbReference type="InterPro" id="IPR000792">
    <property type="entry name" value="Tscrpt_reg_LuxR_C"/>
</dbReference>
<feature type="domain" description="Response regulatory" evidence="4">
    <location>
        <begin position="6"/>
        <end position="121"/>
    </location>
</feature>